<name>A0ACB9F1C6_CICIN</name>
<proteinExistence type="predicted"/>
<keyword evidence="2" id="KW-1185">Reference proteome</keyword>
<protein>
    <submittedName>
        <fullName evidence="1">Uncharacterized protein</fullName>
    </submittedName>
</protein>
<organism evidence="1 2">
    <name type="scientific">Cichorium intybus</name>
    <name type="common">Chicory</name>
    <dbReference type="NCBI Taxonomy" id="13427"/>
    <lineage>
        <taxon>Eukaryota</taxon>
        <taxon>Viridiplantae</taxon>
        <taxon>Streptophyta</taxon>
        <taxon>Embryophyta</taxon>
        <taxon>Tracheophyta</taxon>
        <taxon>Spermatophyta</taxon>
        <taxon>Magnoliopsida</taxon>
        <taxon>eudicotyledons</taxon>
        <taxon>Gunneridae</taxon>
        <taxon>Pentapetalae</taxon>
        <taxon>asterids</taxon>
        <taxon>campanulids</taxon>
        <taxon>Asterales</taxon>
        <taxon>Asteraceae</taxon>
        <taxon>Cichorioideae</taxon>
        <taxon>Cichorieae</taxon>
        <taxon>Cichoriinae</taxon>
        <taxon>Cichorium</taxon>
    </lineage>
</organism>
<dbReference type="Proteomes" id="UP001055811">
    <property type="component" value="Linkage Group LG03"/>
</dbReference>
<evidence type="ECO:0000313" key="2">
    <source>
        <dbReference type="Proteomes" id="UP001055811"/>
    </source>
</evidence>
<accession>A0ACB9F1C6</accession>
<gene>
    <name evidence="1" type="ORF">L2E82_14510</name>
</gene>
<comment type="caution">
    <text evidence="1">The sequence shown here is derived from an EMBL/GenBank/DDBJ whole genome shotgun (WGS) entry which is preliminary data.</text>
</comment>
<dbReference type="EMBL" id="CM042011">
    <property type="protein sequence ID" value="KAI3764501.1"/>
    <property type="molecule type" value="Genomic_DNA"/>
</dbReference>
<evidence type="ECO:0000313" key="1">
    <source>
        <dbReference type="EMBL" id="KAI3764501.1"/>
    </source>
</evidence>
<sequence>MMHLNFSKIEKKTMDYTIILILLSIFTCSYIYIYITQSHRRNSTQLPPGPYPLPLIGSIFKLGKKPHHSLATLSKTHGPLMSLKLGSTTMIVVSSREVAQEFFLKHDNSFSSRSIPYAAHAHDRHKISMVWLPVGDQWRRLRKISKEHLFSKRQLDASHLLRKKKVQELLEYVDDCCENGKPVNVGQTAVTTTLNVLSNFIFSTDFTKYDSVSSQDFKDLVGGLMEVGGTPNLADFFPVLRPFDPKGLLRQATFYTGKLMAIFEEHISKRLQERSICSSDGPLSSKDLTDLLLDICENEKSSINMDGIRNLIFDLFLAGTDTTSSTLEWAMAELIHSPEKMAKARYELEEVIGKEDRTVEESDISRLPYLQAVIKETLRLHPPVTFLIPHRAIDDVEILGYVVPKDAQILCNLWAMGQDSSVWSDAQTFLPERFLDVGIDYKGRDFELIPFGAGRRICPALPLAHRMLQLMLGGLIYRFDWKMEKGMRPEDMDMSDKFGITLQKNLPLMAIPIKV</sequence>
<reference evidence="2" key="1">
    <citation type="journal article" date="2022" name="Mol. Ecol. Resour.">
        <title>The genomes of chicory, endive, great burdock and yacon provide insights into Asteraceae palaeo-polyploidization history and plant inulin production.</title>
        <authorList>
            <person name="Fan W."/>
            <person name="Wang S."/>
            <person name="Wang H."/>
            <person name="Wang A."/>
            <person name="Jiang F."/>
            <person name="Liu H."/>
            <person name="Zhao H."/>
            <person name="Xu D."/>
            <person name="Zhang Y."/>
        </authorList>
    </citation>
    <scope>NUCLEOTIDE SEQUENCE [LARGE SCALE GENOMIC DNA]</scope>
    <source>
        <strain evidence="2">cv. Punajuju</strain>
    </source>
</reference>
<reference evidence="1 2" key="2">
    <citation type="journal article" date="2022" name="Mol. Ecol. Resour.">
        <title>The genomes of chicory, endive, great burdock and yacon provide insights into Asteraceae paleo-polyploidization history and plant inulin production.</title>
        <authorList>
            <person name="Fan W."/>
            <person name="Wang S."/>
            <person name="Wang H."/>
            <person name="Wang A."/>
            <person name="Jiang F."/>
            <person name="Liu H."/>
            <person name="Zhao H."/>
            <person name="Xu D."/>
            <person name="Zhang Y."/>
        </authorList>
    </citation>
    <scope>NUCLEOTIDE SEQUENCE [LARGE SCALE GENOMIC DNA]</scope>
    <source>
        <strain evidence="2">cv. Punajuju</strain>
        <tissue evidence="1">Leaves</tissue>
    </source>
</reference>